<feature type="domain" description="FAD dependent oxidoreductase" evidence="9">
    <location>
        <begin position="2"/>
        <end position="396"/>
    </location>
</feature>
<dbReference type="InterPro" id="IPR006076">
    <property type="entry name" value="FAD-dep_OxRdtase"/>
</dbReference>
<evidence type="ECO:0000256" key="7">
    <source>
        <dbReference type="ARBA" id="ARBA00071847"/>
    </source>
</evidence>
<gene>
    <name evidence="8" type="primary">dadA</name>
    <name evidence="10" type="ORF">NG42_14300</name>
</gene>
<proteinExistence type="inferred from homology"/>
<keyword evidence="4 8" id="KW-0274">FAD</keyword>
<evidence type="ECO:0000256" key="8">
    <source>
        <dbReference type="HAMAP-Rule" id="MF_01202"/>
    </source>
</evidence>
<dbReference type="PANTHER" id="PTHR13847">
    <property type="entry name" value="SARCOSINE DEHYDROGENASE-RELATED"/>
    <property type="match status" value="1"/>
</dbReference>
<organism evidence="10 11">
    <name type="scientific">Winslowiella iniecta</name>
    <dbReference type="NCBI Taxonomy" id="1560201"/>
    <lineage>
        <taxon>Bacteria</taxon>
        <taxon>Pseudomonadati</taxon>
        <taxon>Pseudomonadota</taxon>
        <taxon>Gammaproteobacteria</taxon>
        <taxon>Enterobacterales</taxon>
        <taxon>Erwiniaceae</taxon>
        <taxon>Winslowiella</taxon>
    </lineage>
</organism>
<dbReference type="AlphaFoldDB" id="A0A0L7T0R1"/>
<dbReference type="Gene3D" id="3.50.50.60">
    <property type="entry name" value="FAD/NAD(P)-binding domain"/>
    <property type="match status" value="2"/>
</dbReference>
<dbReference type="EMBL" id="JRXE01000019">
    <property type="protein sequence ID" value="KOC89044.1"/>
    <property type="molecule type" value="Genomic_DNA"/>
</dbReference>
<dbReference type="InterPro" id="IPR023080">
    <property type="entry name" value="DadA"/>
</dbReference>
<comment type="catalytic activity">
    <reaction evidence="6 8">
        <text>a D-alpha-amino acid + A + H2O = a 2-oxocarboxylate + AH2 + NH4(+)</text>
        <dbReference type="Rhea" id="RHEA:18125"/>
        <dbReference type="ChEBI" id="CHEBI:13193"/>
        <dbReference type="ChEBI" id="CHEBI:15377"/>
        <dbReference type="ChEBI" id="CHEBI:17499"/>
        <dbReference type="ChEBI" id="CHEBI:28938"/>
        <dbReference type="ChEBI" id="CHEBI:35179"/>
        <dbReference type="ChEBI" id="CHEBI:59871"/>
    </reaction>
</comment>
<evidence type="ECO:0000259" key="9">
    <source>
        <dbReference type="Pfam" id="PF01266"/>
    </source>
</evidence>
<dbReference type="FunFam" id="3.50.50.60:FF:000020">
    <property type="entry name" value="D-amino acid dehydrogenase"/>
    <property type="match status" value="1"/>
</dbReference>
<dbReference type="NCBIfam" id="NF001933">
    <property type="entry name" value="PRK00711.1"/>
    <property type="match status" value="1"/>
</dbReference>
<dbReference type="SUPFAM" id="SSF54373">
    <property type="entry name" value="FAD-linked reductases, C-terminal domain"/>
    <property type="match status" value="1"/>
</dbReference>
<feature type="binding site" evidence="8">
    <location>
        <begin position="3"/>
        <end position="17"/>
    </location>
    <ligand>
        <name>FAD</name>
        <dbReference type="ChEBI" id="CHEBI:57692"/>
    </ligand>
</feature>
<dbReference type="RefSeq" id="WP_052900126.1">
    <property type="nucleotide sequence ID" value="NZ_JRXE01000019.1"/>
</dbReference>
<name>A0A0L7T0R1_9GAMM</name>
<evidence type="ECO:0000256" key="3">
    <source>
        <dbReference type="ARBA" id="ARBA00022630"/>
    </source>
</evidence>
<keyword evidence="11" id="KW-1185">Reference proteome</keyword>
<evidence type="ECO:0000256" key="1">
    <source>
        <dbReference type="ARBA" id="ARBA00001974"/>
    </source>
</evidence>
<keyword evidence="5 8" id="KW-0560">Oxidoreductase</keyword>
<sequence>MRVVILGSGVVGVASAWYLAQAGHQVTVIDRQPGPALETSAGNAGQISPGYAAPWAAPGVPLKAVKWMFQRHAPLAIRLDGSSFQLQWMWQMLRNCDMRHYQQNKSRMVRIAEYSRDCLKLLREQTGIAYEGRQGGTLQLFRTEQQYQSAEKDIAVLQQAGVPYQLLEASQLATVEPALAATRHKLTGGLRLPNDETGDCQLFTRHLADMAAAAGVTFRFDTPVDHLLRDGNAIYGVKCGDEVIKADAYVVAFGSFSTALLHNILDIPVYPLKGYSLTIPINDEASAPVSTVLDESYKVAITRFDQRIRVGGMAEIVGYNNQLLPARRETLEMVVRDLYPQGGHIEQATFWSGLRPMTPDGTPIVGRTPLKNLFLNTGHGTLGWTMACGSGQLLSDIISGQTPAIAADDLSVMRYLPGFTASGSTPLQSANVSR</sequence>
<dbReference type="SUPFAM" id="SSF51905">
    <property type="entry name" value="FAD/NAD(P)-binding domain"/>
    <property type="match status" value="1"/>
</dbReference>
<reference evidence="10 11" key="1">
    <citation type="journal article" date="2015" name="Int. J. Syst. Evol. Microbiol.">
        <title>Erwinia iniecta sp. nov., isolated from Russian wheat aphids (Diuraphis noxia).</title>
        <authorList>
            <person name="Campillo T."/>
            <person name="Luna E."/>
            <person name="Portier P."/>
            <person name="Fischer-Le Saux M."/>
            <person name="Lapitan N."/>
            <person name="Tisserat N.A."/>
            <person name="Leach J.E."/>
        </authorList>
    </citation>
    <scope>NUCLEOTIDE SEQUENCE [LARGE SCALE GENOMIC DNA]</scope>
    <source>
        <strain evidence="10 11">B120</strain>
    </source>
</reference>
<comment type="function">
    <text evidence="8">Oxidative deamination of D-amino acids.</text>
</comment>
<comment type="caution">
    <text evidence="10">The sequence shown here is derived from an EMBL/GenBank/DDBJ whole genome shotgun (WGS) entry which is preliminary data.</text>
</comment>
<dbReference type="EC" id="1.4.99.-" evidence="8"/>
<dbReference type="PANTHER" id="PTHR13847:SF280">
    <property type="entry name" value="D-AMINO ACID DEHYDROGENASE"/>
    <property type="match status" value="1"/>
</dbReference>
<comment type="cofactor">
    <cofactor evidence="1 8">
        <name>FAD</name>
        <dbReference type="ChEBI" id="CHEBI:57692"/>
    </cofactor>
</comment>
<dbReference type="InterPro" id="IPR036188">
    <property type="entry name" value="FAD/NAD-bd_sf"/>
</dbReference>
<keyword evidence="3 8" id="KW-0285">Flavoprotein</keyword>
<evidence type="ECO:0000313" key="11">
    <source>
        <dbReference type="Proteomes" id="UP000037088"/>
    </source>
</evidence>
<dbReference type="Gene3D" id="3.30.9.10">
    <property type="entry name" value="D-Amino Acid Oxidase, subunit A, domain 2"/>
    <property type="match status" value="1"/>
</dbReference>
<comment type="similarity">
    <text evidence="2 8">Belongs to the DadA oxidoreductase family.</text>
</comment>
<evidence type="ECO:0000256" key="4">
    <source>
        <dbReference type="ARBA" id="ARBA00022827"/>
    </source>
</evidence>
<evidence type="ECO:0000256" key="6">
    <source>
        <dbReference type="ARBA" id="ARBA00047884"/>
    </source>
</evidence>
<dbReference type="GO" id="GO:0005737">
    <property type="term" value="C:cytoplasm"/>
    <property type="evidence" value="ECO:0007669"/>
    <property type="project" value="TreeGrafter"/>
</dbReference>
<dbReference type="Pfam" id="PF01266">
    <property type="entry name" value="DAO"/>
    <property type="match status" value="1"/>
</dbReference>
<evidence type="ECO:0000313" key="10">
    <source>
        <dbReference type="EMBL" id="KOC89044.1"/>
    </source>
</evidence>
<dbReference type="GO" id="GO:0008718">
    <property type="term" value="F:D-amino-acid dehydrogenase activity"/>
    <property type="evidence" value="ECO:0007669"/>
    <property type="project" value="UniProtKB-UniRule"/>
</dbReference>
<dbReference type="Proteomes" id="UP000037088">
    <property type="component" value="Unassembled WGS sequence"/>
</dbReference>
<dbReference type="GO" id="GO:0055130">
    <property type="term" value="P:D-alanine catabolic process"/>
    <property type="evidence" value="ECO:0007669"/>
    <property type="project" value="TreeGrafter"/>
</dbReference>
<evidence type="ECO:0000256" key="5">
    <source>
        <dbReference type="ARBA" id="ARBA00023002"/>
    </source>
</evidence>
<dbReference type="PATRIC" id="fig|1560201.3.peg.3040"/>
<accession>A0A0L7T0R1</accession>
<dbReference type="GO" id="GO:0005886">
    <property type="term" value="C:plasma membrane"/>
    <property type="evidence" value="ECO:0007669"/>
    <property type="project" value="TreeGrafter"/>
</dbReference>
<protein>
    <recommendedName>
        <fullName evidence="7 8">D-amino acid dehydrogenase</fullName>
        <ecNumber evidence="8">1.4.99.-</ecNumber>
    </recommendedName>
</protein>
<evidence type="ECO:0000256" key="2">
    <source>
        <dbReference type="ARBA" id="ARBA00009410"/>
    </source>
</evidence>
<dbReference type="HAMAP" id="MF_01202">
    <property type="entry name" value="DadA"/>
    <property type="match status" value="1"/>
</dbReference>